<reference evidence="1 2" key="1">
    <citation type="submission" date="2020-05" db="EMBL/GenBank/DDBJ databases">
        <title>Streptobacillus felis strain LHL191014123.</title>
        <authorList>
            <person name="Fawzy A."/>
            <person name="Rau J."/>
            <person name="Risse K."/>
            <person name="Schauerte N."/>
            <person name="Geiger C."/>
            <person name="Blom J."/>
            <person name="Imirzalioglu C."/>
            <person name="Falgenhauer J."/>
            <person name="Bach A."/>
            <person name="Herden C."/>
            <person name="Eisenberg T."/>
        </authorList>
    </citation>
    <scope>NUCLEOTIDE SEQUENCE [LARGE SCALE GENOMIC DNA]</scope>
    <source>
        <strain evidence="1 2">LHL191014123</strain>
    </source>
</reference>
<evidence type="ECO:0000313" key="1">
    <source>
        <dbReference type="EMBL" id="NYV28464.1"/>
    </source>
</evidence>
<dbReference type="CDD" id="cd20732">
    <property type="entry name" value="PoNe_FilH_DUF637_VENN-like"/>
    <property type="match status" value="1"/>
</dbReference>
<comment type="caution">
    <text evidence="1">The sequence shown here is derived from an EMBL/GenBank/DDBJ whole genome shotgun (WGS) entry which is preliminary data.</text>
</comment>
<name>A0A7Z0PFV8_9FUSO</name>
<protein>
    <submittedName>
        <fullName evidence="1">Uncharacterized protein</fullName>
    </submittedName>
</protein>
<organism evidence="1 2">
    <name type="scientific">Streptobacillus felis</name>
    <dbReference type="NCBI Taxonomy" id="1384509"/>
    <lineage>
        <taxon>Bacteria</taxon>
        <taxon>Fusobacteriati</taxon>
        <taxon>Fusobacteriota</taxon>
        <taxon>Fusobacteriia</taxon>
        <taxon>Fusobacteriales</taxon>
        <taxon>Leptotrichiaceae</taxon>
        <taxon>Streptobacillus</taxon>
    </lineage>
</organism>
<proteinExistence type="predicted"/>
<dbReference type="RefSeq" id="WP_180136396.1">
    <property type="nucleotide sequence ID" value="NZ_JABMKT010000058.1"/>
</dbReference>
<evidence type="ECO:0000313" key="2">
    <source>
        <dbReference type="Proteomes" id="UP000526184"/>
    </source>
</evidence>
<dbReference type="EMBL" id="JABMKT010000058">
    <property type="protein sequence ID" value="NYV28464.1"/>
    <property type="molecule type" value="Genomic_DNA"/>
</dbReference>
<sequence>MLYQKSLTTTEFKKGLARELGIHLEGRKTEEGKLLGATAGNIYSDYVLNGSEEITNLEKDNLLDIPRDAKVVSDKLINSSMLSNHYLEIINERNSKKLEVYTKTEEFQLLKKVGLVTLHTVSIVGDVAVMVGTGGISIPVGAITILDSVDEIDRIIRGCEGDDCKTTLNKIVGDKSYYFVKGTSTVIGVVQTAKLAKNVVKSLSKTDDAIKTLDKLDDGLKIVSKSDDTLNSISKTEKSIKVIDRTKPSNIGDILSVTKSDDVIIPKNRIKGSVVTEKGYKVSYDTKKFSTQIDDIIRNGDSTGKKTEKIINDIFKSTPDLEVLDGKYGSNNGIDHLVYNKKTKELWVIDSKQISNLKNYESGSMTLLESAAKDTRQLSEDWIKAVGNKLPKKEKELLENNIDNIRTAVMGINKKTGEIIFVPLKVENKIK</sequence>
<dbReference type="Proteomes" id="UP000526184">
    <property type="component" value="Unassembled WGS sequence"/>
</dbReference>
<accession>A0A7Z0PFV8</accession>
<dbReference type="AlphaFoldDB" id="A0A7Z0PFV8"/>
<keyword evidence="2" id="KW-1185">Reference proteome</keyword>
<gene>
    <name evidence="1" type="ORF">HP397_06585</name>
</gene>